<dbReference type="GO" id="GO:0009007">
    <property type="term" value="F:site-specific DNA-methyltransferase (adenine-specific) activity"/>
    <property type="evidence" value="ECO:0007669"/>
    <property type="project" value="UniProtKB-EC"/>
</dbReference>
<reference evidence="3" key="1">
    <citation type="submission" date="2013-08" db="EMBL/GenBank/DDBJ databases">
        <authorList>
            <person name="Mendez C."/>
            <person name="Richter M."/>
            <person name="Ferrer M."/>
            <person name="Sanchez J."/>
        </authorList>
    </citation>
    <scope>NUCLEOTIDE SEQUENCE</scope>
</reference>
<dbReference type="InterPro" id="IPR007560">
    <property type="entry name" value="Restrct_endonuc_IV_Mrr"/>
</dbReference>
<keyword evidence="1" id="KW-0812">Transmembrane</keyword>
<gene>
    <name evidence="4" type="ORF">B1A_05424</name>
    <name evidence="3" type="ORF">B1B_18273</name>
</gene>
<keyword evidence="3" id="KW-0489">Methyltransferase</keyword>
<keyword evidence="1" id="KW-0472">Membrane</keyword>
<feature type="domain" description="Restriction endonuclease type IV Mrr" evidence="2">
    <location>
        <begin position="164"/>
        <end position="269"/>
    </location>
</feature>
<dbReference type="InterPro" id="IPR011335">
    <property type="entry name" value="Restrct_endonuc-II-like"/>
</dbReference>
<dbReference type="SUPFAM" id="SSF52980">
    <property type="entry name" value="Restriction endonuclease-like"/>
    <property type="match status" value="1"/>
</dbReference>
<keyword evidence="3" id="KW-0378">Hydrolase</keyword>
<keyword evidence="3" id="KW-0255">Endonuclease</keyword>
<sequence>MTDWRTALLRRNKRRKKSNGVEAIVGGLLALFFLGIVANHAGAVFGLLLVLIFMAVGAVILRSSLRKHALAALLEKAGAAARQHMEALLRRRAQLVRLDPYGKPQAEKWSKELDYFVQQHLKPALTAAEQVTLSRNREEVLKAIEVQVAAASATQNPFAKFSDHFTPSEFETFCAETLREHGWDAQVTQQSHDQGVDVVASKAGHRVVIQCKLYSSPVGNKAVQEAAAGRAHERADFGIVVSNNRYTTAAEQLAKTNRVLLLHYRDLSNLDAILDRHANVAS</sequence>
<keyword evidence="3" id="KW-0808">Transferase</keyword>
<name>T0ZMV9_9ZZZZ</name>
<dbReference type="GO" id="GO:0015666">
    <property type="term" value="F:restriction endodeoxyribonuclease activity"/>
    <property type="evidence" value="ECO:0007669"/>
    <property type="project" value="TreeGrafter"/>
</dbReference>
<evidence type="ECO:0000256" key="1">
    <source>
        <dbReference type="SAM" id="Phobius"/>
    </source>
</evidence>
<dbReference type="InterPro" id="IPR011856">
    <property type="entry name" value="tRNA_endonuc-like_dom_sf"/>
</dbReference>
<dbReference type="Pfam" id="PF04471">
    <property type="entry name" value="Mrr_cat"/>
    <property type="match status" value="1"/>
</dbReference>
<proteinExistence type="predicted"/>
<keyword evidence="1" id="KW-1133">Transmembrane helix</keyword>
<feature type="transmembrane region" description="Helical" evidence="1">
    <location>
        <begin position="43"/>
        <end position="61"/>
    </location>
</feature>
<dbReference type="PANTHER" id="PTHR30015">
    <property type="entry name" value="MRR RESTRICTION SYSTEM PROTEIN"/>
    <property type="match status" value="1"/>
</dbReference>
<evidence type="ECO:0000313" key="4">
    <source>
        <dbReference type="EMBL" id="EQD72500.1"/>
    </source>
</evidence>
<dbReference type="PANTHER" id="PTHR30015:SF6">
    <property type="entry name" value="SLL1429 PROTEIN"/>
    <property type="match status" value="1"/>
</dbReference>
<reference evidence="3" key="2">
    <citation type="journal article" date="2014" name="ISME J.">
        <title>Microbial stratification in low pH oxic and suboxic macroscopic growths along an acid mine drainage.</title>
        <authorList>
            <person name="Mendez-Garcia C."/>
            <person name="Mesa V."/>
            <person name="Sprenger R.R."/>
            <person name="Richter M."/>
            <person name="Diez M.S."/>
            <person name="Solano J."/>
            <person name="Bargiela R."/>
            <person name="Golyshina O.V."/>
            <person name="Manteca A."/>
            <person name="Ramos J.L."/>
            <person name="Gallego J.R."/>
            <person name="Llorente I."/>
            <person name="Martins Dos Santos V.A."/>
            <person name="Jensen O.N."/>
            <person name="Pelaez A.I."/>
            <person name="Sanchez J."/>
            <person name="Ferrer M."/>
        </authorList>
    </citation>
    <scope>NUCLEOTIDE SEQUENCE</scope>
</reference>
<evidence type="ECO:0000259" key="2">
    <source>
        <dbReference type="Pfam" id="PF04471"/>
    </source>
</evidence>
<dbReference type="EMBL" id="AUZX01003951">
    <property type="protein sequence ID" value="EQD72500.1"/>
    <property type="molecule type" value="Genomic_DNA"/>
</dbReference>
<dbReference type="Gene3D" id="3.40.1350.10">
    <property type="match status" value="1"/>
</dbReference>
<dbReference type="AlphaFoldDB" id="T0ZMV9"/>
<dbReference type="GO" id="GO:0009307">
    <property type="term" value="P:DNA restriction-modification system"/>
    <property type="evidence" value="ECO:0007669"/>
    <property type="project" value="InterPro"/>
</dbReference>
<dbReference type="InterPro" id="IPR052906">
    <property type="entry name" value="Type_IV_Methyl-Rstrct_Enzyme"/>
</dbReference>
<evidence type="ECO:0000313" key="3">
    <source>
        <dbReference type="EMBL" id="EQD31100.1"/>
    </source>
</evidence>
<organism evidence="3">
    <name type="scientific">mine drainage metagenome</name>
    <dbReference type="NCBI Taxonomy" id="410659"/>
    <lineage>
        <taxon>unclassified sequences</taxon>
        <taxon>metagenomes</taxon>
        <taxon>ecological metagenomes</taxon>
    </lineage>
</organism>
<accession>T0ZMV9</accession>
<feature type="transmembrane region" description="Helical" evidence="1">
    <location>
        <begin position="20"/>
        <end position="37"/>
    </location>
</feature>
<dbReference type="EC" id="2.1.1.72" evidence="3"/>
<protein>
    <submittedName>
        <fullName evidence="3">Restriction endonuclease</fullName>
        <ecNumber evidence="3">2.1.1.72</ecNumber>
    </submittedName>
</protein>
<dbReference type="EMBL" id="AUZY01012228">
    <property type="protein sequence ID" value="EQD31100.1"/>
    <property type="molecule type" value="Genomic_DNA"/>
</dbReference>
<dbReference type="GO" id="GO:0032259">
    <property type="term" value="P:methylation"/>
    <property type="evidence" value="ECO:0007669"/>
    <property type="project" value="UniProtKB-KW"/>
</dbReference>
<comment type="caution">
    <text evidence="3">The sequence shown here is derived from an EMBL/GenBank/DDBJ whole genome shotgun (WGS) entry which is preliminary data.</text>
</comment>
<keyword evidence="3" id="KW-0540">Nuclease</keyword>
<dbReference type="GO" id="GO:0003677">
    <property type="term" value="F:DNA binding"/>
    <property type="evidence" value="ECO:0007669"/>
    <property type="project" value="InterPro"/>
</dbReference>